<feature type="binding site" evidence="4">
    <location>
        <position position="200"/>
    </location>
    <ligand>
        <name>molybdate</name>
        <dbReference type="ChEBI" id="CHEBI:36264"/>
    </ligand>
</feature>
<dbReference type="Gene3D" id="3.40.190.10">
    <property type="entry name" value="Periplasmic binding protein-like II"/>
    <property type="match status" value="2"/>
</dbReference>
<evidence type="ECO:0000256" key="1">
    <source>
        <dbReference type="ARBA" id="ARBA00009175"/>
    </source>
</evidence>
<evidence type="ECO:0000256" key="3">
    <source>
        <dbReference type="ARBA" id="ARBA00022729"/>
    </source>
</evidence>
<proteinExistence type="inferred from homology"/>
<dbReference type="InterPro" id="IPR050682">
    <property type="entry name" value="ModA/WtpA"/>
</dbReference>
<evidence type="ECO:0000256" key="4">
    <source>
        <dbReference type="PIRSR" id="PIRSR004846-1"/>
    </source>
</evidence>
<evidence type="ECO:0000313" key="5">
    <source>
        <dbReference type="EMBL" id="SNS61477.1"/>
    </source>
</evidence>
<reference evidence="6" key="1">
    <citation type="submission" date="2017-06" db="EMBL/GenBank/DDBJ databases">
        <authorList>
            <person name="Varghese N."/>
            <person name="Submissions S."/>
        </authorList>
    </citation>
    <scope>NUCLEOTIDE SEQUENCE [LARGE SCALE GENOMIC DNA]</scope>
    <source>
        <strain evidence="6">DSM 46839</strain>
    </source>
</reference>
<dbReference type="NCBIfam" id="TIGR01256">
    <property type="entry name" value="modA"/>
    <property type="match status" value="1"/>
</dbReference>
<dbReference type="RefSeq" id="WP_089305988.1">
    <property type="nucleotide sequence ID" value="NZ_FZOO01000005.1"/>
</dbReference>
<keyword evidence="4" id="KW-0500">Molybdenum</keyword>
<dbReference type="PIRSF" id="PIRSF004846">
    <property type="entry name" value="ModA"/>
    <property type="match status" value="1"/>
</dbReference>
<accession>A0A239FWR0</accession>
<dbReference type="Pfam" id="PF13531">
    <property type="entry name" value="SBP_bac_11"/>
    <property type="match status" value="1"/>
</dbReference>
<protein>
    <submittedName>
        <fullName evidence="5">Molybdate transport system substrate-binding protein</fullName>
    </submittedName>
</protein>
<evidence type="ECO:0000313" key="6">
    <source>
        <dbReference type="Proteomes" id="UP000198373"/>
    </source>
</evidence>
<dbReference type="EMBL" id="FZOO01000005">
    <property type="protein sequence ID" value="SNS61477.1"/>
    <property type="molecule type" value="Genomic_DNA"/>
</dbReference>
<keyword evidence="6" id="KW-1185">Reference proteome</keyword>
<dbReference type="InterPro" id="IPR005950">
    <property type="entry name" value="ModA"/>
</dbReference>
<dbReference type="PROSITE" id="PS51257">
    <property type="entry name" value="PROKAR_LIPOPROTEIN"/>
    <property type="match status" value="1"/>
</dbReference>
<gene>
    <name evidence="5" type="ORF">SAMN06893096_105295</name>
</gene>
<dbReference type="PANTHER" id="PTHR30632">
    <property type="entry name" value="MOLYBDATE-BINDING PERIPLASMIC PROTEIN"/>
    <property type="match status" value="1"/>
</dbReference>
<dbReference type="OrthoDB" id="9785015at2"/>
<dbReference type="GO" id="GO:0030973">
    <property type="term" value="F:molybdate ion binding"/>
    <property type="evidence" value="ECO:0007669"/>
    <property type="project" value="TreeGrafter"/>
</dbReference>
<feature type="binding site" evidence="4">
    <location>
        <position position="79"/>
    </location>
    <ligand>
        <name>molybdate</name>
        <dbReference type="ChEBI" id="CHEBI:36264"/>
    </ligand>
</feature>
<dbReference type="GO" id="GO:0015689">
    <property type="term" value="P:molybdate ion transport"/>
    <property type="evidence" value="ECO:0007669"/>
    <property type="project" value="InterPro"/>
</dbReference>
<dbReference type="Proteomes" id="UP000198373">
    <property type="component" value="Unassembled WGS sequence"/>
</dbReference>
<dbReference type="GO" id="GO:0046872">
    <property type="term" value="F:metal ion binding"/>
    <property type="evidence" value="ECO:0007669"/>
    <property type="project" value="UniProtKB-KW"/>
</dbReference>
<keyword evidence="3" id="KW-0732">Signal</keyword>
<feature type="binding site" evidence="4">
    <location>
        <position position="51"/>
    </location>
    <ligand>
        <name>molybdate</name>
        <dbReference type="ChEBI" id="CHEBI:36264"/>
    </ligand>
</feature>
<feature type="binding site" evidence="4">
    <location>
        <position position="182"/>
    </location>
    <ligand>
        <name>molybdate</name>
        <dbReference type="ChEBI" id="CHEBI:36264"/>
    </ligand>
</feature>
<name>A0A239FWR0_9ACTN</name>
<organism evidence="5 6">
    <name type="scientific">Geodermatophilus pulveris</name>
    <dbReference type="NCBI Taxonomy" id="1564159"/>
    <lineage>
        <taxon>Bacteria</taxon>
        <taxon>Bacillati</taxon>
        <taxon>Actinomycetota</taxon>
        <taxon>Actinomycetes</taxon>
        <taxon>Geodermatophilales</taxon>
        <taxon>Geodermatophilaceae</taxon>
        <taxon>Geodermatophilus</taxon>
    </lineage>
</organism>
<keyword evidence="2 4" id="KW-0479">Metal-binding</keyword>
<dbReference type="PANTHER" id="PTHR30632:SF0">
    <property type="entry name" value="SULFATE-BINDING PROTEIN"/>
    <property type="match status" value="1"/>
</dbReference>
<dbReference type="AlphaFoldDB" id="A0A239FWR0"/>
<comment type="similarity">
    <text evidence="1">Belongs to the bacterial solute-binding protein ModA family.</text>
</comment>
<evidence type="ECO:0000256" key="2">
    <source>
        <dbReference type="ARBA" id="ARBA00022723"/>
    </source>
</evidence>
<dbReference type="SUPFAM" id="SSF53850">
    <property type="entry name" value="Periplasmic binding protein-like II"/>
    <property type="match status" value="1"/>
</dbReference>
<sequence>MGGRWAAGLVAVALGVAGCGGDDGAAAPGGATSSAPDDGPSGTLTVFAAASLTDVFTDLGGRLEGQHPGLDVQFNFAGSSALATQVVQGAPADVFASAAEPQMATVTDAGLAAGEPAVVAANVLQIAVPAGNPAGVTGLADFAREELALAVCAPEVPCGAASEEVFAAAGVAAVPDTQEEDVRAALTKVELGEVDAALVYTTDVASAGDAVEGLDFPESAEAVNAYPIATLTGAPNPDAAAAFVELVLSEEGRAALSGAGFRVP</sequence>